<dbReference type="InterPro" id="IPR013762">
    <property type="entry name" value="Integrase-like_cat_sf"/>
</dbReference>
<reference evidence="2" key="2">
    <citation type="journal article" date="2023" name="Microorganisms">
        <title>Genomic Characterization of Arcobacter butzleri Strains Isolated from Various Sources in Lithuania.</title>
        <authorList>
            <person name="Uljanovas D."/>
            <person name="Golz G."/>
            <person name="Fleischmann S."/>
            <person name="Kudirkiene E."/>
            <person name="Kasetiene N."/>
            <person name="Grineviciene A."/>
            <person name="Tamuleviciene E."/>
            <person name="Aksomaitiene J."/>
            <person name="Alter T."/>
            <person name="Malakauskas M."/>
        </authorList>
    </citation>
    <scope>NUCLEOTIDE SEQUENCE</scope>
    <source>
        <strain evidence="2">RCM39</strain>
    </source>
</reference>
<protein>
    <recommendedName>
        <fullName evidence="4">Integrase</fullName>
    </recommendedName>
</protein>
<proteinExistence type="predicted"/>
<evidence type="ECO:0000256" key="1">
    <source>
        <dbReference type="ARBA" id="ARBA00023172"/>
    </source>
</evidence>
<dbReference type="InterPro" id="IPR011010">
    <property type="entry name" value="DNA_brk_join_enz"/>
</dbReference>
<accession>A0AAW7PRZ3</accession>
<dbReference type="GO" id="GO:0006310">
    <property type="term" value="P:DNA recombination"/>
    <property type="evidence" value="ECO:0007669"/>
    <property type="project" value="UniProtKB-KW"/>
</dbReference>
<dbReference type="AlphaFoldDB" id="A0AAW7PRZ3"/>
<organism evidence="2 3">
    <name type="scientific">Aliarcobacter butzleri</name>
    <dbReference type="NCBI Taxonomy" id="28197"/>
    <lineage>
        <taxon>Bacteria</taxon>
        <taxon>Pseudomonadati</taxon>
        <taxon>Campylobacterota</taxon>
        <taxon>Epsilonproteobacteria</taxon>
        <taxon>Campylobacterales</taxon>
        <taxon>Arcobacteraceae</taxon>
        <taxon>Aliarcobacter</taxon>
    </lineage>
</organism>
<name>A0AAW7PRZ3_9BACT</name>
<dbReference type="SUPFAM" id="SSF56349">
    <property type="entry name" value="DNA breaking-rejoining enzymes"/>
    <property type="match status" value="1"/>
</dbReference>
<reference evidence="2" key="1">
    <citation type="submission" date="2022-12" db="EMBL/GenBank/DDBJ databases">
        <authorList>
            <person name="Uljanovas D."/>
        </authorList>
    </citation>
    <scope>NUCLEOTIDE SEQUENCE</scope>
    <source>
        <strain evidence="2">RCM39</strain>
    </source>
</reference>
<gene>
    <name evidence="2" type="ORF">O8C91_07200</name>
</gene>
<dbReference type="GO" id="GO:0015074">
    <property type="term" value="P:DNA integration"/>
    <property type="evidence" value="ECO:0007669"/>
    <property type="project" value="InterPro"/>
</dbReference>
<sequence>MILENYPFYDFEDTEDLRNPDKLFYDSSKKYIEPKADFVISRNSLGEKISSYGDDIWDLTPYSRKTINIHFETILNDELKKESKRILFMYLFKTEGKGSSYVSGESLNGVYLMGVRPIIDFIFPKEYTLKQFFENDKYINDYLKYIEKNCLYICIHFQVILNLLNKLRVEHSGINYKESKNNNQKLAQLIKTYTNNMNQTEVIPVEIYVKAAQMRWQYIEEIEKNIGSIVGFLKEMIENENFAYSTKGCKIDKNGKTKRWIQIENFISWEDAVNKYNLKDFYEKYNVECRHQVQKIIRLIQGTSRHLIHMYTGMRDNECRTLESDCFLEANDELPCRIQGVETKIHGKPTKQVWITHPEIKRVINILNLITEPIYKFYTPYLAKKPLIISPGFLLNQKRNKYYEYQGSIARSLGKHSLSEMELDSEQILVKQSHVEEELMVIDPIRNWTNHKWLKIGKAWNFTSHQYRRSLAVYSLGSGLVSIFALKEQFGHLLSVMTEYYGNGYLKAKNILGIEDKDHIANYIKRNAIYIEAMTFTKEVALSDELLFGGSGNFFDKYLVAKTPEAKNVILKNLSLTIKQVEKGELRWHSTTLGGCVTLDPCDKYLIPTSLFSCIKCEYSVQKISKIEKIITLQEKYINEFDINDLNSITHRTEIKKLSELKNYLNFLKAKAKIN</sequence>
<dbReference type="EMBL" id="JAPZDC010000004">
    <property type="protein sequence ID" value="MDN5063981.1"/>
    <property type="molecule type" value="Genomic_DNA"/>
</dbReference>
<keyword evidence="1" id="KW-0233">DNA recombination</keyword>
<comment type="caution">
    <text evidence="2">The sequence shown here is derived from an EMBL/GenBank/DDBJ whole genome shotgun (WGS) entry which is preliminary data.</text>
</comment>
<evidence type="ECO:0000313" key="3">
    <source>
        <dbReference type="Proteomes" id="UP001171529"/>
    </source>
</evidence>
<evidence type="ECO:0000313" key="2">
    <source>
        <dbReference type="EMBL" id="MDN5063981.1"/>
    </source>
</evidence>
<evidence type="ECO:0008006" key="4">
    <source>
        <dbReference type="Google" id="ProtNLM"/>
    </source>
</evidence>
<dbReference type="Gene3D" id="1.10.443.10">
    <property type="entry name" value="Intergrase catalytic core"/>
    <property type="match status" value="1"/>
</dbReference>
<dbReference type="GO" id="GO:0003677">
    <property type="term" value="F:DNA binding"/>
    <property type="evidence" value="ECO:0007669"/>
    <property type="project" value="InterPro"/>
</dbReference>
<dbReference type="RefSeq" id="WP_301344587.1">
    <property type="nucleotide sequence ID" value="NZ_JAPZDB010000002.1"/>
</dbReference>
<dbReference type="Proteomes" id="UP001171529">
    <property type="component" value="Unassembled WGS sequence"/>
</dbReference>